<evidence type="ECO:0000256" key="2">
    <source>
        <dbReference type="ARBA" id="ARBA00022737"/>
    </source>
</evidence>
<dbReference type="SMART" id="SM00365">
    <property type="entry name" value="LRR_SD22"/>
    <property type="match status" value="5"/>
</dbReference>
<dbReference type="SUPFAM" id="SSF52540">
    <property type="entry name" value="P-loop containing nucleoside triphosphate hydrolases"/>
    <property type="match status" value="1"/>
</dbReference>
<dbReference type="RefSeq" id="XP_064073641.1">
    <property type="nucleotide sequence ID" value="XM_064217571.1"/>
</dbReference>
<evidence type="ECO:0000256" key="1">
    <source>
        <dbReference type="ARBA" id="ARBA00022614"/>
    </source>
</evidence>
<sequence length="977" mass="113316">MSGTMKDDSKDTKQNSNESTNPYAIWKDKDRKSVVVSANTLRILRFGSILQTWTEVSKINYMSNLTLDDYPKEQRLRSISFLPRYRISPVFENLITITENINRDSILSERFPKSVTSLLNEDQLWGCFYNFPELYDDIYSPIVPIRNIKDVPEIKDGLLTRDVVTACLSYLKRTPIMKDYVYIKLNISSRYLTDIGVLKHYKYLVYLDLSSNLLTDLKVLSNLLYLQYLSVDFNRLKAVLDYETPQWFLTEVHYKYNSVMNIRELKDFWSITILDLSHNNIKCIEGLQNLRYLRRLDLSFNDIQRLENLNHLRLTWLDVSYNNISSFEYGSDAGLWTLLHLEILNLNDNKLTSMKLFSDCTRLRELHARNNCFNVLLELAIYMSNLRSLILLDLSSNPICNILGYKDVVYNKFPKLLQLDDKEIDPVEQRASKMDMSPDIITFATRRLLRLLYIQQLSRSRVSPFTPPADTTDIPIVVIVGYEAVGKGSLARRLATECSSNIELALQHTTACHFLDHYKVITRRKFDDMLLAGDLLTYSEIDGESYGLSREEAFVKDGRVKVVTMDLIGALMLKLRGYRPYLILASCSHRQNLSCKQLERREARNLIYEKKMFMEEPMEISTLQVLLSGRIIINGILNEIIQTLSDENDNNDFIIDSECSLMLDSDERKRFEIKEVDRIAMTFSSTLSLISKNNNDKSSLVDSGMYSLYKEQPGIDEYTSNVYGLESYQEKTKHKRSNAYRHLANKQDQINLNRKSIEDKNISSTWRGLPGSRKSSKSVAFTSPENSDLIDKDINSSDLLFDPQPEKDVDNLLMKSISAKVAWPQADGIKPQDDLWLAFLLRNGLLHTSNARTQSRTASTPLMHQELRWENQVDGPDFIVNQLRHAQTLTTESFTTTIKDDYEEIHRKCPGLFWDTVNMDNPDAAFKKIKIIIRDIVKSQKNLKPMFDINFTNLNYPILEKRLMRICKEIAPQRLFY</sequence>
<name>A0ABM4AQR5_VANTA</name>
<keyword evidence="2" id="KW-0677">Repeat</keyword>
<gene>
    <name evidence="5" type="primary">LOC113400431</name>
</gene>
<feature type="compositionally biased region" description="Polar residues" evidence="3">
    <location>
        <begin position="777"/>
        <end position="786"/>
    </location>
</feature>
<dbReference type="Gene3D" id="3.80.10.10">
    <property type="entry name" value="Ribonuclease Inhibitor"/>
    <property type="match status" value="2"/>
</dbReference>
<dbReference type="Proteomes" id="UP001652626">
    <property type="component" value="Chromosome 17"/>
</dbReference>
<keyword evidence="1" id="KW-0433">Leucine-rich repeat</keyword>
<feature type="region of interest" description="Disordered" evidence="3">
    <location>
        <begin position="1"/>
        <end position="23"/>
    </location>
</feature>
<evidence type="ECO:0000313" key="5">
    <source>
        <dbReference type="RefSeq" id="XP_064073641.1"/>
    </source>
</evidence>
<reference evidence="5" key="1">
    <citation type="submission" date="2025-08" db="UniProtKB">
        <authorList>
            <consortium name="RefSeq"/>
        </authorList>
    </citation>
    <scope>IDENTIFICATION</scope>
    <source>
        <tissue evidence="5">Whole body</tissue>
    </source>
</reference>
<dbReference type="PANTHER" id="PTHR15454:SF56">
    <property type="entry name" value="PROTEIN PHOSPHATASE 1 REGULATORY SUBUNIT 7-RELATED"/>
    <property type="match status" value="1"/>
</dbReference>
<accession>A0ABM4AQR5</accession>
<dbReference type="InterPro" id="IPR001611">
    <property type="entry name" value="Leu-rich_rpt"/>
</dbReference>
<dbReference type="GeneID" id="113400431"/>
<evidence type="ECO:0000313" key="4">
    <source>
        <dbReference type="Proteomes" id="UP001652626"/>
    </source>
</evidence>
<dbReference type="Gene3D" id="3.40.50.300">
    <property type="entry name" value="P-loop containing nucleotide triphosphate hydrolases"/>
    <property type="match status" value="1"/>
</dbReference>
<dbReference type="PANTHER" id="PTHR15454">
    <property type="entry name" value="NISCHARIN RELATED"/>
    <property type="match status" value="1"/>
</dbReference>
<feature type="compositionally biased region" description="Basic and acidic residues" evidence="3">
    <location>
        <begin position="1"/>
        <end position="13"/>
    </location>
</feature>
<protein>
    <submittedName>
        <fullName evidence="5">Uncharacterized protein LOC113400431</fullName>
    </submittedName>
</protein>
<dbReference type="PROSITE" id="PS51450">
    <property type="entry name" value="LRR"/>
    <property type="match status" value="4"/>
</dbReference>
<dbReference type="InterPro" id="IPR032675">
    <property type="entry name" value="LRR_dom_sf"/>
</dbReference>
<dbReference type="SUPFAM" id="SSF52058">
    <property type="entry name" value="L domain-like"/>
    <property type="match status" value="1"/>
</dbReference>
<feature type="region of interest" description="Disordered" evidence="3">
    <location>
        <begin position="763"/>
        <end position="787"/>
    </location>
</feature>
<dbReference type="InterPro" id="IPR027417">
    <property type="entry name" value="P-loop_NTPase"/>
</dbReference>
<proteinExistence type="predicted"/>
<organism evidence="4 5">
    <name type="scientific">Vanessa tameamea</name>
    <name type="common">Kamehameha butterfly</name>
    <dbReference type="NCBI Taxonomy" id="334116"/>
    <lineage>
        <taxon>Eukaryota</taxon>
        <taxon>Metazoa</taxon>
        <taxon>Ecdysozoa</taxon>
        <taxon>Arthropoda</taxon>
        <taxon>Hexapoda</taxon>
        <taxon>Insecta</taxon>
        <taxon>Pterygota</taxon>
        <taxon>Neoptera</taxon>
        <taxon>Endopterygota</taxon>
        <taxon>Lepidoptera</taxon>
        <taxon>Glossata</taxon>
        <taxon>Ditrysia</taxon>
        <taxon>Papilionoidea</taxon>
        <taxon>Nymphalidae</taxon>
        <taxon>Nymphalinae</taxon>
        <taxon>Vanessa</taxon>
    </lineage>
</organism>
<keyword evidence="4" id="KW-1185">Reference proteome</keyword>
<evidence type="ECO:0000256" key="3">
    <source>
        <dbReference type="SAM" id="MobiDB-lite"/>
    </source>
</evidence>